<organism evidence="4">
    <name type="scientific">freshwater metagenome</name>
    <dbReference type="NCBI Taxonomy" id="449393"/>
    <lineage>
        <taxon>unclassified sequences</taxon>
        <taxon>metagenomes</taxon>
        <taxon>ecological metagenomes</taxon>
    </lineage>
</organism>
<reference evidence="4" key="1">
    <citation type="submission" date="2020-05" db="EMBL/GenBank/DDBJ databases">
        <authorList>
            <person name="Chiriac C."/>
            <person name="Salcher M."/>
            <person name="Ghai R."/>
            <person name="Kavagutti S V."/>
        </authorList>
    </citation>
    <scope>NUCLEOTIDE SEQUENCE</scope>
</reference>
<evidence type="ECO:0000313" key="6">
    <source>
        <dbReference type="EMBL" id="CAB5011656.1"/>
    </source>
</evidence>
<feature type="region of interest" description="Disordered" evidence="1">
    <location>
        <begin position="1"/>
        <end position="40"/>
    </location>
</feature>
<proteinExistence type="predicted"/>
<dbReference type="EMBL" id="CAEZWM010000093">
    <property type="protein sequence ID" value="CAB4658782.1"/>
    <property type="molecule type" value="Genomic_DNA"/>
</dbReference>
<dbReference type="EMBL" id="CAEZZU010000032">
    <property type="protein sequence ID" value="CAB4772644.1"/>
    <property type="molecule type" value="Genomic_DNA"/>
</dbReference>
<evidence type="ECO:0000313" key="3">
    <source>
        <dbReference type="EMBL" id="CAB4772644.1"/>
    </source>
</evidence>
<feature type="compositionally biased region" description="Basic and acidic residues" evidence="1">
    <location>
        <begin position="1"/>
        <end position="19"/>
    </location>
</feature>
<dbReference type="EMBL" id="CAFAAH010000183">
    <property type="protein sequence ID" value="CAB4803863.1"/>
    <property type="molecule type" value="Genomic_DNA"/>
</dbReference>
<dbReference type="EMBL" id="CAFBLK010000249">
    <property type="protein sequence ID" value="CAB4878006.1"/>
    <property type="molecule type" value="Genomic_DNA"/>
</dbReference>
<dbReference type="EMBL" id="CAFBPF010000081">
    <property type="protein sequence ID" value="CAB5011656.1"/>
    <property type="molecule type" value="Genomic_DNA"/>
</dbReference>
<dbReference type="AlphaFoldDB" id="A0A6J6Y6X4"/>
<evidence type="ECO:0000313" key="2">
    <source>
        <dbReference type="EMBL" id="CAB4658782.1"/>
    </source>
</evidence>
<accession>A0A6J6Y6X4</accession>
<name>A0A6J6Y6X4_9ZZZZ</name>
<gene>
    <name evidence="2" type="ORF">UFOPK2242_00835</name>
    <name evidence="3" type="ORF">UFOPK2925_00363</name>
    <name evidence="4" type="ORF">UFOPK2996_01213</name>
    <name evidence="5" type="ORF">UFOPK3317_01264</name>
    <name evidence="6" type="ORF">UFOPK4071_00752</name>
</gene>
<evidence type="ECO:0000313" key="5">
    <source>
        <dbReference type="EMBL" id="CAB4878006.1"/>
    </source>
</evidence>
<evidence type="ECO:0000256" key="1">
    <source>
        <dbReference type="SAM" id="MobiDB-lite"/>
    </source>
</evidence>
<protein>
    <submittedName>
        <fullName evidence="4">Unannotated protein</fullName>
    </submittedName>
</protein>
<evidence type="ECO:0000313" key="4">
    <source>
        <dbReference type="EMBL" id="CAB4803863.1"/>
    </source>
</evidence>
<sequence length="84" mass="8934">MRRSIDDSSDDHPIDEERPAVSWMVGLSDDPDASDDGSPRVSVTLEEAGRAGFGVVAQLAPDTARRMRAAIAAALREIGEDPGQ</sequence>